<dbReference type="InterPro" id="IPR044180">
    <property type="entry name" value="FKBP18-like"/>
</dbReference>
<dbReference type="PROSITE" id="PS51318">
    <property type="entry name" value="TAT"/>
    <property type="match status" value="1"/>
</dbReference>
<protein>
    <recommendedName>
        <fullName evidence="1">peptidylprolyl isomerase</fullName>
        <ecNumber evidence="1">5.2.1.8</ecNumber>
    </recommendedName>
</protein>
<gene>
    <name evidence="3" type="ORF">C2E21_0709</name>
</gene>
<dbReference type="PROSITE" id="PS50059">
    <property type="entry name" value="FKBP_PPIASE"/>
    <property type="match status" value="1"/>
</dbReference>
<dbReference type="EC" id="5.2.1.8" evidence="1"/>
<name>A0A2P6U1P3_CHLSO</name>
<dbReference type="Gene3D" id="3.10.50.40">
    <property type="match status" value="1"/>
</dbReference>
<dbReference type="Pfam" id="PF00254">
    <property type="entry name" value="FKBP_C"/>
    <property type="match status" value="1"/>
</dbReference>
<evidence type="ECO:0000313" key="4">
    <source>
        <dbReference type="Proteomes" id="UP000239899"/>
    </source>
</evidence>
<comment type="caution">
    <text evidence="3">The sequence shown here is derived from an EMBL/GenBank/DDBJ whole genome shotgun (WGS) entry which is preliminary data.</text>
</comment>
<feature type="domain" description="PPIase FKBP-type" evidence="2">
    <location>
        <begin position="118"/>
        <end position="214"/>
    </location>
</feature>
<accession>A0A2P6U1P3</accession>
<dbReference type="InterPro" id="IPR001179">
    <property type="entry name" value="PPIase_FKBP_dom"/>
</dbReference>
<keyword evidence="1" id="KW-0697">Rotamase</keyword>
<dbReference type="STRING" id="3076.A0A2P6U1P3"/>
<evidence type="ECO:0000313" key="3">
    <source>
        <dbReference type="EMBL" id="PRW60228.1"/>
    </source>
</evidence>
<dbReference type="PANTHER" id="PTHR47862">
    <property type="entry name" value="PEPTIDYL-PROLYL CIS-TRANS ISOMERASE FKBP18, CHLOROPLASTIC"/>
    <property type="match status" value="1"/>
</dbReference>
<sequence length="227" mass="23755">MAQQAQCMSSAAVRRAACFTSAAAVPVPRRLVAVRCSSQDEAGSGGAARRQLLLGAAALAAGAAAGQLPAAAIELPGFKKDLTNKRRQTVPEELYTEGPEGLKIYDVVVGTGPEAEQGKRIVVHFDAKWKGITFITTRQGMGVTGGQPFGFDVGAKPGQGGAGIRGLDLGVRGMRVGGRRKLLVPPNLAYGEKGRGEIPPNATLFMDIELLSIKQDSRGYQVKLVEG</sequence>
<organism evidence="3 4">
    <name type="scientific">Chlorella sorokiniana</name>
    <name type="common">Freshwater green alga</name>
    <dbReference type="NCBI Taxonomy" id="3076"/>
    <lineage>
        <taxon>Eukaryota</taxon>
        <taxon>Viridiplantae</taxon>
        <taxon>Chlorophyta</taxon>
        <taxon>core chlorophytes</taxon>
        <taxon>Trebouxiophyceae</taxon>
        <taxon>Chlorellales</taxon>
        <taxon>Chlorellaceae</taxon>
        <taxon>Chlorella clade</taxon>
        <taxon>Chlorella</taxon>
    </lineage>
</organism>
<dbReference type="GO" id="GO:0009543">
    <property type="term" value="C:chloroplast thylakoid lumen"/>
    <property type="evidence" value="ECO:0007669"/>
    <property type="project" value="TreeGrafter"/>
</dbReference>
<reference evidence="3 4" key="1">
    <citation type="journal article" date="2018" name="Plant J.">
        <title>Genome sequences of Chlorella sorokiniana UTEX 1602 and Micractinium conductrix SAG 241.80: implications to maltose excretion by a green alga.</title>
        <authorList>
            <person name="Arriola M.B."/>
            <person name="Velmurugan N."/>
            <person name="Zhang Y."/>
            <person name="Plunkett M.H."/>
            <person name="Hondzo H."/>
            <person name="Barney B.M."/>
        </authorList>
    </citation>
    <scope>NUCLEOTIDE SEQUENCE [LARGE SCALE GENOMIC DNA]</scope>
    <source>
        <strain evidence="4">UTEX 1602</strain>
    </source>
</reference>
<proteinExistence type="predicted"/>
<dbReference type="GO" id="GO:0003755">
    <property type="term" value="F:peptidyl-prolyl cis-trans isomerase activity"/>
    <property type="evidence" value="ECO:0007669"/>
    <property type="project" value="UniProtKB-KW"/>
</dbReference>
<keyword evidence="4" id="KW-1185">Reference proteome</keyword>
<evidence type="ECO:0000259" key="2">
    <source>
        <dbReference type="PROSITE" id="PS50059"/>
    </source>
</evidence>
<evidence type="ECO:0000256" key="1">
    <source>
        <dbReference type="PROSITE-ProRule" id="PRU00277"/>
    </source>
</evidence>
<dbReference type="OrthoDB" id="1902587at2759"/>
<comment type="catalytic activity">
    <reaction evidence="1">
        <text>[protein]-peptidylproline (omega=180) = [protein]-peptidylproline (omega=0)</text>
        <dbReference type="Rhea" id="RHEA:16237"/>
        <dbReference type="Rhea" id="RHEA-COMP:10747"/>
        <dbReference type="Rhea" id="RHEA-COMP:10748"/>
        <dbReference type="ChEBI" id="CHEBI:83833"/>
        <dbReference type="ChEBI" id="CHEBI:83834"/>
        <dbReference type="EC" id="5.2.1.8"/>
    </reaction>
</comment>
<keyword evidence="1 3" id="KW-0413">Isomerase</keyword>
<dbReference type="SUPFAM" id="SSF54534">
    <property type="entry name" value="FKBP-like"/>
    <property type="match status" value="1"/>
</dbReference>
<dbReference type="PANTHER" id="PTHR47862:SF2">
    <property type="entry name" value="PEPTIDYLPROLYL ISOMERASE"/>
    <property type="match status" value="1"/>
</dbReference>
<dbReference type="Proteomes" id="UP000239899">
    <property type="component" value="Unassembled WGS sequence"/>
</dbReference>
<dbReference type="AlphaFoldDB" id="A0A2P6U1P3"/>
<dbReference type="InterPro" id="IPR006311">
    <property type="entry name" value="TAT_signal"/>
</dbReference>
<dbReference type="EMBL" id="LHPG02000002">
    <property type="protein sequence ID" value="PRW60228.1"/>
    <property type="molecule type" value="Genomic_DNA"/>
</dbReference>
<dbReference type="InterPro" id="IPR046357">
    <property type="entry name" value="PPIase_dom_sf"/>
</dbReference>